<dbReference type="PANTHER" id="PTHR30027:SF3">
    <property type="entry name" value="16S RRNA (URACIL(1498)-N(3))-METHYLTRANSFERASE"/>
    <property type="match status" value="1"/>
</dbReference>
<gene>
    <name evidence="15" type="ORF">WMO26_06180</name>
</gene>
<feature type="domain" description="Ribosomal RNA small subunit methyltransferase E methyltransferase" evidence="13">
    <location>
        <begin position="71"/>
        <end position="232"/>
    </location>
</feature>
<comment type="caution">
    <text evidence="15">The sequence shown here is derived from an EMBL/GenBank/DDBJ whole genome shotgun (WGS) entry which is preliminary data.</text>
</comment>
<keyword evidence="16" id="KW-1185">Reference proteome</keyword>
<dbReference type="Gene3D" id="3.40.1280.10">
    <property type="match status" value="1"/>
</dbReference>
<dbReference type="InterPro" id="IPR006700">
    <property type="entry name" value="RsmE"/>
</dbReference>
<evidence type="ECO:0000256" key="7">
    <source>
        <dbReference type="ARBA" id="ARBA00022603"/>
    </source>
</evidence>
<dbReference type="Pfam" id="PF20260">
    <property type="entry name" value="PUA_4"/>
    <property type="match status" value="1"/>
</dbReference>
<keyword evidence="8 12" id="KW-0808">Transferase</keyword>
<comment type="catalytic activity">
    <reaction evidence="11 12">
        <text>uridine(1498) in 16S rRNA + S-adenosyl-L-methionine = N(3)-methyluridine(1498) in 16S rRNA + S-adenosyl-L-homocysteine + H(+)</text>
        <dbReference type="Rhea" id="RHEA:42920"/>
        <dbReference type="Rhea" id="RHEA-COMP:10283"/>
        <dbReference type="Rhea" id="RHEA-COMP:10284"/>
        <dbReference type="ChEBI" id="CHEBI:15378"/>
        <dbReference type="ChEBI" id="CHEBI:57856"/>
        <dbReference type="ChEBI" id="CHEBI:59789"/>
        <dbReference type="ChEBI" id="CHEBI:65315"/>
        <dbReference type="ChEBI" id="CHEBI:74502"/>
        <dbReference type="EC" id="2.1.1.193"/>
    </reaction>
</comment>
<evidence type="ECO:0000256" key="4">
    <source>
        <dbReference type="ARBA" id="ARBA00013673"/>
    </source>
</evidence>
<dbReference type="CDD" id="cd18084">
    <property type="entry name" value="RsmE-like"/>
    <property type="match status" value="1"/>
</dbReference>
<dbReference type="PANTHER" id="PTHR30027">
    <property type="entry name" value="RIBOSOMAL RNA SMALL SUBUNIT METHYLTRANSFERASE E"/>
    <property type="match status" value="1"/>
</dbReference>
<dbReference type="SUPFAM" id="SSF88697">
    <property type="entry name" value="PUA domain-like"/>
    <property type="match status" value="1"/>
</dbReference>
<dbReference type="EMBL" id="JBBMFD010000007">
    <property type="protein sequence ID" value="MEQ2440412.1"/>
    <property type="molecule type" value="Genomic_DNA"/>
</dbReference>
<comment type="subcellular location">
    <subcellularLocation>
        <location evidence="1 12">Cytoplasm</location>
    </subcellularLocation>
</comment>
<dbReference type="NCBIfam" id="NF008692">
    <property type="entry name" value="PRK11713.1-5"/>
    <property type="match status" value="1"/>
</dbReference>
<evidence type="ECO:0000256" key="3">
    <source>
        <dbReference type="ARBA" id="ARBA00012328"/>
    </source>
</evidence>
<accession>A0ABV1DZD0</accession>
<keyword evidence="7 12" id="KW-0489">Methyltransferase</keyword>
<keyword evidence="5 12" id="KW-0963">Cytoplasm</keyword>
<dbReference type="Proteomes" id="UP001489509">
    <property type="component" value="Unassembled WGS sequence"/>
</dbReference>
<dbReference type="GO" id="GO:0008168">
    <property type="term" value="F:methyltransferase activity"/>
    <property type="evidence" value="ECO:0007669"/>
    <property type="project" value="UniProtKB-KW"/>
</dbReference>
<evidence type="ECO:0000313" key="16">
    <source>
        <dbReference type="Proteomes" id="UP001489509"/>
    </source>
</evidence>
<evidence type="ECO:0000256" key="1">
    <source>
        <dbReference type="ARBA" id="ARBA00004496"/>
    </source>
</evidence>
<protein>
    <recommendedName>
        <fullName evidence="4 12">Ribosomal RNA small subunit methyltransferase E</fullName>
        <ecNumber evidence="3 12">2.1.1.193</ecNumber>
    </recommendedName>
</protein>
<comment type="function">
    <text evidence="10 12">Specifically methylates the N3 position of the uracil ring of uridine 1498 (m3U1498) in 16S rRNA. Acts on the fully assembled 30S ribosomal subunit.</text>
</comment>
<proteinExistence type="inferred from homology"/>
<keyword evidence="9 12" id="KW-0949">S-adenosyl-L-methionine</keyword>
<name>A0ABV1DZD0_9FIRM</name>
<evidence type="ECO:0000313" key="15">
    <source>
        <dbReference type="EMBL" id="MEQ2440412.1"/>
    </source>
</evidence>
<evidence type="ECO:0000256" key="10">
    <source>
        <dbReference type="ARBA" id="ARBA00025699"/>
    </source>
</evidence>
<dbReference type="GO" id="GO:0032259">
    <property type="term" value="P:methylation"/>
    <property type="evidence" value="ECO:0007669"/>
    <property type="project" value="UniProtKB-KW"/>
</dbReference>
<keyword evidence="6 12" id="KW-0698">rRNA processing</keyword>
<evidence type="ECO:0000259" key="13">
    <source>
        <dbReference type="Pfam" id="PF04452"/>
    </source>
</evidence>
<evidence type="ECO:0000259" key="14">
    <source>
        <dbReference type="Pfam" id="PF20260"/>
    </source>
</evidence>
<sequence>MPKFFVDTVTGDTLELAGPDGTHIAKSLRMREGEELTVCDAQGYDYRCALISVQGDRVGLRVLERKRCATEPSLAVTLFQCLTKGDKMDTIVQKTVELGVERIVPVLSCRSVSRPDEKAAAKKRERWQKIAREAAMQAGRGKVPQVLPVTGFEEAAKMLSAFPAAAVCYEGGGEPLSALIQPSLSSAAVFIGPEGGIAPEEIAALKEAGGRTVTLGPRILRTETAPLAALCAVLFATGNME</sequence>
<dbReference type="InterPro" id="IPR046887">
    <property type="entry name" value="RsmE_PUA-like"/>
</dbReference>
<dbReference type="InterPro" id="IPR029026">
    <property type="entry name" value="tRNA_m1G_MTases_N"/>
</dbReference>
<evidence type="ECO:0000256" key="2">
    <source>
        <dbReference type="ARBA" id="ARBA00005528"/>
    </source>
</evidence>
<feature type="domain" description="Ribosomal RNA small subunit methyltransferase E PUA-like" evidence="14">
    <location>
        <begin position="17"/>
        <end position="58"/>
    </location>
</feature>
<dbReference type="PIRSF" id="PIRSF015601">
    <property type="entry name" value="MTase_slr0722"/>
    <property type="match status" value="1"/>
</dbReference>
<evidence type="ECO:0000256" key="5">
    <source>
        <dbReference type="ARBA" id="ARBA00022490"/>
    </source>
</evidence>
<dbReference type="Pfam" id="PF04452">
    <property type="entry name" value="Methyltrans_RNA"/>
    <property type="match status" value="1"/>
</dbReference>
<evidence type="ECO:0000256" key="8">
    <source>
        <dbReference type="ARBA" id="ARBA00022679"/>
    </source>
</evidence>
<dbReference type="InterPro" id="IPR046886">
    <property type="entry name" value="RsmE_MTase_dom"/>
</dbReference>
<dbReference type="SUPFAM" id="SSF75217">
    <property type="entry name" value="alpha/beta knot"/>
    <property type="match status" value="1"/>
</dbReference>
<dbReference type="EC" id="2.1.1.193" evidence="3 12"/>
<dbReference type="RefSeq" id="WP_349218957.1">
    <property type="nucleotide sequence ID" value="NZ_JBBMFD010000007.1"/>
</dbReference>
<evidence type="ECO:0000256" key="11">
    <source>
        <dbReference type="ARBA" id="ARBA00047944"/>
    </source>
</evidence>
<evidence type="ECO:0000256" key="12">
    <source>
        <dbReference type="PIRNR" id="PIRNR015601"/>
    </source>
</evidence>
<reference evidence="15 16" key="1">
    <citation type="submission" date="2024-03" db="EMBL/GenBank/DDBJ databases">
        <title>Human intestinal bacterial collection.</title>
        <authorList>
            <person name="Pauvert C."/>
            <person name="Hitch T.C.A."/>
            <person name="Clavel T."/>
        </authorList>
    </citation>
    <scope>NUCLEOTIDE SEQUENCE [LARGE SCALE GENOMIC DNA]</scope>
    <source>
        <strain evidence="15 16">CLA-JM-H44</strain>
    </source>
</reference>
<evidence type="ECO:0000256" key="6">
    <source>
        <dbReference type="ARBA" id="ARBA00022552"/>
    </source>
</evidence>
<comment type="similarity">
    <text evidence="2 12">Belongs to the RNA methyltransferase RsmE family.</text>
</comment>
<dbReference type="InterPro" id="IPR029028">
    <property type="entry name" value="Alpha/beta_knot_MTases"/>
</dbReference>
<dbReference type="NCBIfam" id="TIGR00046">
    <property type="entry name" value="RsmE family RNA methyltransferase"/>
    <property type="match status" value="1"/>
</dbReference>
<organism evidence="15 16">
    <name type="scientific">Solibaculum intestinale</name>
    <dbReference type="NCBI Taxonomy" id="3133165"/>
    <lineage>
        <taxon>Bacteria</taxon>
        <taxon>Bacillati</taxon>
        <taxon>Bacillota</taxon>
        <taxon>Clostridia</taxon>
        <taxon>Eubacteriales</taxon>
        <taxon>Oscillospiraceae</taxon>
        <taxon>Solibaculum</taxon>
    </lineage>
</organism>
<dbReference type="InterPro" id="IPR015947">
    <property type="entry name" value="PUA-like_sf"/>
</dbReference>
<evidence type="ECO:0000256" key="9">
    <source>
        <dbReference type="ARBA" id="ARBA00022691"/>
    </source>
</evidence>